<keyword evidence="4 5" id="KW-0378">Hydrolase</keyword>
<dbReference type="Gene3D" id="3.30.420.140">
    <property type="entry name" value="YqgF/RNase H-like domain"/>
    <property type="match status" value="1"/>
</dbReference>
<dbReference type="SMART" id="SM00732">
    <property type="entry name" value="YqgFc"/>
    <property type="match status" value="1"/>
</dbReference>
<dbReference type="GO" id="GO:0004518">
    <property type="term" value="F:nuclease activity"/>
    <property type="evidence" value="ECO:0007669"/>
    <property type="project" value="UniProtKB-KW"/>
</dbReference>
<gene>
    <name evidence="7" type="ORF">A3E29_02670</name>
</gene>
<dbReference type="Pfam" id="PF03652">
    <property type="entry name" value="RuvX"/>
    <property type="match status" value="1"/>
</dbReference>
<comment type="subcellular location">
    <subcellularLocation>
        <location evidence="5">Cytoplasm</location>
    </subcellularLocation>
</comment>
<evidence type="ECO:0000313" key="7">
    <source>
        <dbReference type="EMBL" id="OGE89991.1"/>
    </source>
</evidence>
<accession>A0A1F5PJD2</accession>
<comment type="function">
    <text evidence="5">Could be a nuclease involved in processing of the 5'-end of pre-16S rRNA.</text>
</comment>
<dbReference type="CDD" id="cd16964">
    <property type="entry name" value="YqgF"/>
    <property type="match status" value="1"/>
</dbReference>
<evidence type="ECO:0000256" key="4">
    <source>
        <dbReference type="ARBA" id="ARBA00022801"/>
    </source>
</evidence>
<organism evidence="7 8">
    <name type="scientific">Candidatus Doudnabacteria bacterium RIFCSPHIGHO2_12_FULL_48_16</name>
    <dbReference type="NCBI Taxonomy" id="1817838"/>
    <lineage>
        <taxon>Bacteria</taxon>
        <taxon>Candidatus Doudnaibacteriota</taxon>
    </lineage>
</organism>
<evidence type="ECO:0000313" key="8">
    <source>
        <dbReference type="Proteomes" id="UP000177682"/>
    </source>
</evidence>
<dbReference type="EMBL" id="MFEY01000007">
    <property type="protein sequence ID" value="OGE89991.1"/>
    <property type="molecule type" value="Genomic_DNA"/>
</dbReference>
<evidence type="ECO:0000256" key="3">
    <source>
        <dbReference type="ARBA" id="ARBA00022722"/>
    </source>
</evidence>
<reference evidence="7 8" key="1">
    <citation type="journal article" date="2016" name="Nat. Commun.">
        <title>Thousands of microbial genomes shed light on interconnected biogeochemical processes in an aquifer system.</title>
        <authorList>
            <person name="Anantharaman K."/>
            <person name="Brown C.T."/>
            <person name="Hug L.A."/>
            <person name="Sharon I."/>
            <person name="Castelle C.J."/>
            <person name="Probst A.J."/>
            <person name="Thomas B.C."/>
            <person name="Singh A."/>
            <person name="Wilkins M.J."/>
            <person name="Karaoz U."/>
            <person name="Brodie E.L."/>
            <person name="Williams K.H."/>
            <person name="Hubbard S.S."/>
            <person name="Banfield J.F."/>
        </authorList>
    </citation>
    <scope>NUCLEOTIDE SEQUENCE [LARGE SCALE GENOMIC DNA]</scope>
</reference>
<evidence type="ECO:0000259" key="6">
    <source>
        <dbReference type="SMART" id="SM00732"/>
    </source>
</evidence>
<dbReference type="HAMAP" id="MF_00651">
    <property type="entry name" value="Nuclease_YqgF"/>
    <property type="match status" value="1"/>
</dbReference>
<dbReference type="PANTHER" id="PTHR33317:SF4">
    <property type="entry name" value="POLYNUCLEOTIDYL TRANSFERASE, RIBONUCLEASE H-LIKE SUPERFAMILY PROTEIN"/>
    <property type="match status" value="1"/>
</dbReference>
<dbReference type="AlphaFoldDB" id="A0A1F5PJD2"/>
<keyword evidence="3 5" id="KW-0540">Nuclease</keyword>
<dbReference type="InterPro" id="IPR005227">
    <property type="entry name" value="YqgF"/>
</dbReference>
<dbReference type="Proteomes" id="UP000177682">
    <property type="component" value="Unassembled WGS sequence"/>
</dbReference>
<comment type="similarity">
    <text evidence="5">Belongs to the YqgF HJR family.</text>
</comment>
<name>A0A1F5PJD2_9BACT</name>
<keyword evidence="2 5" id="KW-0690">Ribosome biogenesis</keyword>
<dbReference type="PANTHER" id="PTHR33317">
    <property type="entry name" value="POLYNUCLEOTIDYL TRANSFERASE, RIBONUCLEASE H-LIKE SUPERFAMILY PROTEIN"/>
    <property type="match status" value="1"/>
</dbReference>
<dbReference type="InterPro" id="IPR012337">
    <property type="entry name" value="RNaseH-like_sf"/>
</dbReference>
<sequence length="134" mass="14550">MRMLALDWGTVRIGGAVSDPEGKFSFPLEKFIDSKNALAEIKQIISDLGVEKVLIGLPKGLAGQDTASTQSAEVFIALLKSQLVQPVEILDERFSSVAAGKTLASQGLSEKSQRDMKDNIAAQLMLQQYLDKKL</sequence>
<evidence type="ECO:0000256" key="5">
    <source>
        <dbReference type="HAMAP-Rule" id="MF_00651"/>
    </source>
</evidence>
<feature type="domain" description="YqgF/RNase H-like" evidence="6">
    <location>
        <begin position="1"/>
        <end position="99"/>
    </location>
</feature>
<dbReference type="GO" id="GO:0000967">
    <property type="term" value="P:rRNA 5'-end processing"/>
    <property type="evidence" value="ECO:0007669"/>
    <property type="project" value="UniProtKB-UniRule"/>
</dbReference>
<evidence type="ECO:0000256" key="2">
    <source>
        <dbReference type="ARBA" id="ARBA00022517"/>
    </source>
</evidence>
<comment type="caution">
    <text evidence="7">The sequence shown here is derived from an EMBL/GenBank/DDBJ whole genome shotgun (WGS) entry which is preliminary data.</text>
</comment>
<proteinExistence type="inferred from homology"/>
<dbReference type="EC" id="3.1.-.-" evidence="5"/>
<keyword evidence="1 5" id="KW-0963">Cytoplasm</keyword>
<dbReference type="InterPro" id="IPR006641">
    <property type="entry name" value="YqgF/RNaseH-like_dom"/>
</dbReference>
<evidence type="ECO:0000256" key="1">
    <source>
        <dbReference type="ARBA" id="ARBA00022490"/>
    </source>
</evidence>
<dbReference type="GO" id="GO:0016788">
    <property type="term" value="F:hydrolase activity, acting on ester bonds"/>
    <property type="evidence" value="ECO:0007669"/>
    <property type="project" value="UniProtKB-UniRule"/>
</dbReference>
<dbReference type="GO" id="GO:0005829">
    <property type="term" value="C:cytosol"/>
    <property type="evidence" value="ECO:0007669"/>
    <property type="project" value="TreeGrafter"/>
</dbReference>
<dbReference type="NCBIfam" id="TIGR00250">
    <property type="entry name" value="RNAse_H_YqgF"/>
    <property type="match status" value="1"/>
</dbReference>
<dbReference type="InterPro" id="IPR037027">
    <property type="entry name" value="YqgF/RNaseH-like_dom_sf"/>
</dbReference>
<dbReference type="SUPFAM" id="SSF53098">
    <property type="entry name" value="Ribonuclease H-like"/>
    <property type="match status" value="1"/>
</dbReference>
<protein>
    <recommendedName>
        <fullName evidence="5">Putative pre-16S rRNA nuclease</fullName>
        <ecNumber evidence="5">3.1.-.-</ecNumber>
    </recommendedName>
</protein>